<protein>
    <submittedName>
        <fullName evidence="2">Uncharacterized protein</fullName>
    </submittedName>
</protein>
<feature type="region of interest" description="Disordered" evidence="1">
    <location>
        <begin position="232"/>
        <end position="285"/>
    </location>
</feature>
<evidence type="ECO:0000313" key="3">
    <source>
        <dbReference type="Proteomes" id="UP000262172"/>
    </source>
</evidence>
<gene>
    <name evidence="2" type="ORF">DY023_11465</name>
</gene>
<name>A0A371NSJ5_9MICO</name>
<dbReference type="AlphaFoldDB" id="A0A371NSJ5"/>
<evidence type="ECO:0000313" key="2">
    <source>
        <dbReference type="EMBL" id="REJ05182.1"/>
    </source>
</evidence>
<evidence type="ECO:0000256" key="1">
    <source>
        <dbReference type="SAM" id="MobiDB-lite"/>
    </source>
</evidence>
<sequence>MHAASNALTGTIAVSVDAVRPGIVSLHGKFTELSDADDQVAQIVADYANGVEDLTRRARLVRDDCDNAWAAIWTRRAEALGPVQEALLSWSLGWDEVRAVGLSVPSGGTTEPTWIDTGAWQGAIDEFTAARDAYRRLAQERENLDAATEARLRQVQLFATLSDDWHVSPRGVSAMVDAWAGDTSSVTAEALAAVDDPNLVAQIWASLTRDQQHALIVAGPMLLGGLAGLPPRTPTSSAWAKTSASSGADATPTPVPRSTPRSTSATATSTSPSTPGQIRTRECPP</sequence>
<keyword evidence="3" id="KW-1185">Reference proteome</keyword>
<comment type="caution">
    <text evidence="2">The sequence shown here is derived from an EMBL/GenBank/DDBJ whole genome shotgun (WGS) entry which is preliminary data.</text>
</comment>
<organism evidence="2 3">
    <name type="scientific">Microbacterium bovistercoris</name>
    <dbReference type="NCBI Taxonomy" id="2293570"/>
    <lineage>
        <taxon>Bacteria</taxon>
        <taxon>Bacillati</taxon>
        <taxon>Actinomycetota</taxon>
        <taxon>Actinomycetes</taxon>
        <taxon>Micrococcales</taxon>
        <taxon>Microbacteriaceae</taxon>
        <taxon>Microbacterium</taxon>
    </lineage>
</organism>
<feature type="compositionally biased region" description="Low complexity" evidence="1">
    <location>
        <begin position="232"/>
        <end position="275"/>
    </location>
</feature>
<dbReference type="OrthoDB" id="3259161at2"/>
<reference evidence="2 3" key="1">
    <citation type="submission" date="2018-08" db="EMBL/GenBank/DDBJ databases">
        <title>Isolation, diversity and antifungal activity of Actinobacteria from cow dung.</title>
        <authorList>
            <person name="Ling L."/>
        </authorList>
    </citation>
    <scope>NUCLEOTIDE SEQUENCE [LARGE SCALE GENOMIC DNA]</scope>
    <source>
        <strain evidence="2 3">NEAU-LLE</strain>
    </source>
</reference>
<dbReference type="EMBL" id="QUAB01000043">
    <property type="protein sequence ID" value="REJ05182.1"/>
    <property type="molecule type" value="Genomic_DNA"/>
</dbReference>
<proteinExistence type="predicted"/>
<dbReference type="Proteomes" id="UP000262172">
    <property type="component" value="Unassembled WGS sequence"/>
</dbReference>
<accession>A0A371NSJ5</accession>
<dbReference type="RefSeq" id="WP_116242465.1">
    <property type="nucleotide sequence ID" value="NZ_QUAB01000043.1"/>
</dbReference>